<protein>
    <submittedName>
        <fullName evidence="1">YdgA family protein</fullName>
    </submittedName>
</protein>
<comment type="caution">
    <text evidence="1">The sequence shown here is derived from an EMBL/GenBank/DDBJ whole genome shotgun (WGS) entry which is preliminary data.</text>
</comment>
<dbReference type="Proteomes" id="UP001173801">
    <property type="component" value="Unassembled WGS sequence"/>
</dbReference>
<dbReference type="RefSeq" id="WP_284938451.1">
    <property type="nucleotide sequence ID" value="NZ_JANURM010000019.1"/>
</dbReference>
<dbReference type="Pfam" id="PF06097">
    <property type="entry name" value="DUF945"/>
    <property type="match status" value="1"/>
</dbReference>
<keyword evidence="2" id="KW-1185">Reference proteome</keyword>
<evidence type="ECO:0000313" key="2">
    <source>
        <dbReference type="Proteomes" id="UP001173801"/>
    </source>
</evidence>
<gene>
    <name evidence="1" type="ORF">NYG85_10145</name>
</gene>
<sequence>MQKISISVVAILAILAGANYYTSNKAEVEFNKAIDMAKQAGITIENEIYNKGFFSSTASFIASKNEIKTEINADIKSDIFTFLSQNPLAKISVKALDETTKSFARSTLGSDEMFEIFYKQSISGDKNLKFALKDADFKESDNEIKSSGFWGEINLNSDKFVKDATLNIDNLLLKSPEFKAQIIGLNAKTIAKTDINLAQFFNEIAPYESHANGKQISIETNEAKAELNGLKYDGQTAQNGDLLGGDDVLKFENFTINGVKFNDIKISSNVQNLSVSGLNAVLLKLNDPALLNDENSFENFGLKVRDDLATIIAKNPKFGTKIEAKNYQNANMTFKLDFGFDGFNGKINDDFNPIKYANFGGFLEFSPNLNEFFAQIPAFAILAGMFNELFVSEANAQKMAFRLDKNTEDLVFNDKISLKEILGAFSY</sequence>
<reference evidence="1" key="1">
    <citation type="submission" date="2022-08" db="EMBL/GenBank/DDBJ databases">
        <authorList>
            <person name="Wang H."/>
        </authorList>
    </citation>
    <scope>NUCLEOTIDE SEQUENCE</scope>
    <source>
        <strain evidence="1">PS10</strain>
    </source>
</reference>
<accession>A0ABT7HSP9</accession>
<reference evidence="1" key="2">
    <citation type="journal article" date="2023" name="Microorganisms">
        <title>Isolation and Genomic Characteristics of Cat-Borne Campylobacter felis sp. nov. and Sheep-Borne Campylobacter ovis sp. nov.</title>
        <authorList>
            <person name="Wang H."/>
            <person name="Li Y."/>
            <person name="Gu Y."/>
            <person name="Zhou G."/>
            <person name="Chen X."/>
            <person name="Zhang X."/>
            <person name="Shao Z."/>
            <person name="Zhang J."/>
            <person name="Zhang M."/>
        </authorList>
    </citation>
    <scope>NUCLEOTIDE SEQUENCE</scope>
    <source>
        <strain evidence="1">PS10</strain>
    </source>
</reference>
<evidence type="ECO:0000313" key="1">
    <source>
        <dbReference type="EMBL" id="MDL0089720.1"/>
    </source>
</evidence>
<dbReference type="EMBL" id="JANURM010000019">
    <property type="protein sequence ID" value="MDL0089720.1"/>
    <property type="molecule type" value="Genomic_DNA"/>
</dbReference>
<proteinExistence type="predicted"/>
<name>A0ABT7HSP9_9BACT</name>
<dbReference type="InterPro" id="IPR010352">
    <property type="entry name" value="DUF945"/>
</dbReference>
<organism evidence="1 2">
    <name type="scientific">Campylobacter gastrosuis</name>
    <dbReference type="NCBI Taxonomy" id="2974576"/>
    <lineage>
        <taxon>Bacteria</taxon>
        <taxon>Pseudomonadati</taxon>
        <taxon>Campylobacterota</taxon>
        <taxon>Epsilonproteobacteria</taxon>
        <taxon>Campylobacterales</taxon>
        <taxon>Campylobacteraceae</taxon>
        <taxon>Campylobacter</taxon>
    </lineage>
</organism>